<feature type="domain" description="Immunity protein 35" evidence="1">
    <location>
        <begin position="8"/>
        <end position="84"/>
    </location>
</feature>
<dbReference type="AlphaFoldDB" id="A0A0B2ACZ8"/>
<reference evidence="2 3" key="1">
    <citation type="submission" date="2014-11" db="EMBL/GenBank/DDBJ databases">
        <title>Genome sequence of Microbacterium mangrovi MUSC 115(T).</title>
        <authorList>
            <person name="Lee L.-H."/>
        </authorList>
    </citation>
    <scope>NUCLEOTIDE SEQUENCE [LARGE SCALE GENOMIC DNA]</scope>
    <source>
        <strain evidence="2 3">MUSC 115</strain>
    </source>
</reference>
<accession>A0A0B2ACZ8</accession>
<dbReference type="InterPro" id="IPR029082">
    <property type="entry name" value="Imm35"/>
</dbReference>
<proteinExistence type="predicted"/>
<name>A0A0B2ACZ8_9MICO</name>
<evidence type="ECO:0000259" key="1">
    <source>
        <dbReference type="Pfam" id="PF15567"/>
    </source>
</evidence>
<evidence type="ECO:0000313" key="3">
    <source>
        <dbReference type="Proteomes" id="UP000031030"/>
    </source>
</evidence>
<organism evidence="2 3">
    <name type="scientific">Microbacterium mangrovi</name>
    <dbReference type="NCBI Taxonomy" id="1348253"/>
    <lineage>
        <taxon>Bacteria</taxon>
        <taxon>Bacillati</taxon>
        <taxon>Actinomycetota</taxon>
        <taxon>Actinomycetes</taxon>
        <taxon>Micrococcales</taxon>
        <taxon>Microbacteriaceae</taxon>
        <taxon>Microbacterium</taxon>
    </lineage>
</organism>
<dbReference type="STRING" id="1348253.LK09_02495"/>
<evidence type="ECO:0000313" key="2">
    <source>
        <dbReference type="EMBL" id="KHK99521.1"/>
    </source>
</evidence>
<comment type="caution">
    <text evidence="2">The sequence shown here is derived from an EMBL/GenBank/DDBJ whole genome shotgun (WGS) entry which is preliminary data.</text>
</comment>
<dbReference type="OrthoDB" id="3401206at2"/>
<gene>
    <name evidence="2" type="ORF">LK09_02495</name>
</gene>
<dbReference type="Pfam" id="PF15567">
    <property type="entry name" value="Imm35"/>
    <property type="match status" value="1"/>
</dbReference>
<protein>
    <recommendedName>
        <fullName evidence="1">Immunity protein 35 domain-containing protein</fullName>
    </recommendedName>
</protein>
<dbReference type="EMBL" id="JTDK01000002">
    <property type="protein sequence ID" value="KHK99521.1"/>
    <property type="molecule type" value="Genomic_DNA"/>
</dbReference>
<sequence>MTMIDADAAKRIVAEMLEEAETRGGPACVVVGEPIDFDRWWVQGYQSRAFVEDGDFLSALAGNGPIAVPKDGSPPFALSAAEPADVHIARLLAEVEQSSPES</sequence>
<keyword evidence="3" id="KW-1185">Reference proteome</keyword>
<dbReference type="Proteomes" id="UP000031030">
    <property type="component" value="Unassembled WGS sequence"/>
</dbReference>